<dbReference type="EMBL" id="JAUEMJ010000004">
    <property type="protein sequence ID" value="MDN3240885.1"/>
    <property type="molecule type" value="Genomic_DNA"/>
</dbReference>
<organism evidence="9 11">
    <name type="scientific">Glycomyces tritici</name>
    <dbReference type="NCBI Taxonomy" id="2665176"/>
    <lineage>
        <taxon>Bacteria</taxon>
        <taxon>Bacillati</taxon>
        <taxon>Actinomycetota</taxon>
        <taxon>Actinomycetes</taxon>
        <taxon>Glycomycetales</taxon>
        <taxon>Glycomycetaceae</taxon>
        <taxon>Glycomyces</taxon>
    </lineage>
</organism>
<evidence type="ECO:0000256" key="7">
    <source>
        <dbReference type="PROSITE-ProRule" id="PRU00492"/>
    </source>
</evidence>
<dbReference type="PROSITE" id="PS51161">
    <property type="entry name" value="ATP_CONE"/>
    <property type="match status" value="2"/>
</dbReference>
<evidence type="ECO:0000313" key="11">
    <source>
        <dbReference type="Proteomes" id="UP001171902"/>
    </source>
</evidence>
<evidence type="ECO:0000256" key="1">
    <source>
        <dbReference type="ARBA" id="ARBA00022491"/>
    </source>
</evidence>
<dbReference type="InterPro" id="IPR003796">
    <property type="entry name" value="RNR_NrdR-like"/>
</dbReference>
<keyword evidence="2 7" id="KW-0547">Nucleotide-binding</keyword>
<name>A0ABT7YQL4_9ACTN</name>
<evidence type="ECO:0000256" key="6">
    <source>
        <dbReference type="ARBA" id="ARBA00023163"/>
    </source>
</evidence>
<dbReference type="PANTHER" id="PTHR30455">
    <property type="entry name" value="TRANSCRIPTIONAL REPRESSOR NRDR"/>
    <property type="match status" value="1"/>
</dbReference>
<evidence type="ECO:0000259" key="8">
    <source>
        <dbReference type="PROSITE" id="PS51161"/>
    </source>
</evidence>
<feature type="domain" description="ATP-cone" evidence="8">
    <location>
        <begin position="169"/>
        <end position="260"/>
    </location>
</feature>
<protein>
    <submittedName>
        <fullName evidence="9">ATP cone domain-containing protein</fullName>
    </submittedName>
</protein>
<evidence type="ECO:0000256" key="5">
    <source>
        <dbReference type="ARBA" id="ARBA00023125"/>
    </source>
</evidence>
<reference evidence="9" key="1">
    <citation type="submission" date="2023-06" db="EMBL/GenBank/DDBJ databases">
        <title>Gycomyces niveus sp.nov., a novel actinomycete isolated from soil in Shouguang.</title>
        <authorList>
            <person name="Yang X."/>
            <person name="Zhao J."/>
        </authorList>
    </citation>
    <scope>NUCLEOTIDE SEQUENCE</scope>
    <source>
        <strain evidence="9">NEAU C2</strain>
    </source>
</reference>
<evidence type="ECO:0000313" key="10">
    <source>
        <dbReference type="EMBL" id="MDN3242912.1"/>
    </source>
</evidence>
<keyword evidence="11" id="KW-1185">Reference proteome</keyword>
<dbReference type="Pfam" id="PF03477">
    <property type="entry name" value="ATP-cone"/>
    <property type="match status" value="2"/>
</dbReference>
<dbReference type="PANTHER" id="PTHR30455:SF2">
    <property type="entry name" value="TRANSCRIPTIONAL REPRESSOR NRDR"/>
    <property type="match status" value="1"/>
</dbReference>
<evidence type="ECO:0000313" key="9">
    <source>
        <dbReference type="EMBL" id="MDN3240885.1"/>
    </source>
</evidence>
<dbReference type="Proteomes" id="UP001171902">
    <property type="component" value="Unassembled WGS sequence"/>
</dbReference>
<evidence type="ECO:0000256" key="4">
    <source>
        <dbReference type="ARBA" id="ARBA00023015"/>
    </source>
</evidence>
<gene>
    <name evidence="9" type="ORF">QWI33_14210</name>
    <name evidence="10" type="ORF">QWI33_24535</name>
</gene>
<sequence>MTCAHCGSPQTRVKETRKSKAEVIRARICLKCGQKFTTSERITADYIQVRYRDGTTQPFARERLRKSIARADPEGLLSSGEIDEHVNRVVELLQPDAPNVPVRSSRIGDLVLQQLHQSELADIVGMRYALALLGPSSEHKLFRRLRDLATWLQEERGNPTVSKPDRIPAIVIKRGDTREKFEPDKLARSIVRAAEGCGTEADLRSLGSRVAFVVQDELKNQVLVTTGQIAAEALKELLQHNELAYLRYASAVKRYRSLNDFWLDIHPLVED</sequence>
<keyword evidence="4" id="KW-0805">Transcription regulation</keyword>
<feature type="domain" description="ATP-cone" evidence="8">
    <location>
        <begin position="47"/>
        <end position="147"/>
    </location>
</feature>
<keyword evidence="5" id="KW-0238">DNA-binding</keyword>
<keyword evidence="1" id="KW-0678">Repressor</keyword>
<evidence type="ECO:0000256" key="3">
    <source>
        <dbReference type="ARBA" id="ARBA00022840"/>
    </source>
</evidence>
<comment type="caution">
    <text evidence="9">The sequence shown here is derived from an EMBL/GenBank/DDBJ whole genome shotgun (WGS) entry which is preliminary data.</text>
</comment>
<keyword evidence="6" id="KW-0804">Transcription</keyword>
<dbReference type="EMBL" id="JAUEMJ010000010">
    <property type="protein sequence ID" value="MDN3242912.1"/>
    <property type="molecule type" value="Genomic_DNA"/>
</dbReference>
<accession>A0ABT7YQL4</accession>
<keyword evidence="3 7" id="KW-0067">ATP-binding</keyword>
<evidence type="ECO:0000256" key="2">
    <source>
        <dbReference type="ARBA" id="ARBA00022741"/>
    </source>
</evidence>
<proteinExistence type="predicted"/>
<dbReference type="Pfam" id="PF22811">
    <property type="entry name" value="Zn_ribbon_NrdR"/>
    <property type="match status" value="1"/>
</dbReference>
<dbReference type="RefSeq" id="WP_289957809.1">
    <property type="nucleotide sequence ID" value="NZ_JAUEMJ010000004.1"/>
</dbReference>
<dbReference type="InterPro" id="IPR005144">
    <property type="entry name" value="ATP-cone_dom"/>
</dbReference>
<dbReference type="InterPro" id="IPR055173">
    <property type="entry name" value="NrdR-like_N"/>
</dbReference>